<feature type="binding site" evidence="12">
    <location>
        <position position="123"/>
    </location>
    <ligand>
        <name>D-threo-isocitrate</name>
        <dbReference type="ChEBI" id="CHEBI:15562"/>
    </ligand>
</feature>
<keyword evidence="6 17" id="KW-0479">Metal-binding</keyword>
<evidence type="ECO:0000256" key="15">
    <source>
        <dbReference type="PIRSR" id="PIRSR604439-4"/>
    </source>
</evidence>
<evidence type="ECO:0000256" key="9">
    <source>
        <dbReference type="ARBA" id="ARBA00023002"/>
    </source>
</evidence>
<feature type="binding site" evidence="13">
    <location>
        <position position="402"/>
    </location>
    <ligand>
        <name>NADP(+)</name>
        <dbReference type="ChEBI" id="CHEBI:58349"/>
    </ligand>
</feature>
<evidence type="ECO:0000256" key="2">
    <source>
        <dbReference type="ARBA" id="ARBA00007769"/>
    </source>
</evidence>
<name>A0A933E8B3_UNCTE</name>
<dbReference type="InterPro" id="IPR024084">
    <property type="entry name" value="IsoPropMal-DH-like_dom"/>
</dbReference>
<evidence type="ECO:0000256" key="16">
    <source>
        <dbReference type="PIRSR" id="PIRSR604439-5"/>
    </source>
</evidence>
<dbReference type="GO" id="GO:0006097">
    <property type="term" value="P:glyoxylate cycle"/>
    <property type="evidence" value="ECO:0007669"/>
    <property type="project" value="UniProtKB-KW"/>
</dbReference>
<feature type="binding site" evidence="13">
    <location>
        <begin position="346"/>
        <end position="352"/>
    </location>
    <ligand>
        <name>NADP(+)</name>
        <dbReference type="ChEBI" id="CHEBI:58349"/>
    </ligand>
</feature>
<dbReference type="PROSITE" id="PS00470">
    <property type="entry name" value="IDH_IMDH"/>
    <property type="match status" value="1"/>
</dbReference>
<feature type="modified residue" description="N6-acetyllysine" evidence="16">
    <location>
        <position position="150"/>
    </location>
</feature>
<dbReference type="InterPro" id="IPR004439">
    <property type="entry name" value="Isocitrate_DH_NADP_dimer_prok"/>
</dbReference>
<dbReference type="AlphaFoldDB" id="A0A933E8B3"/>
<dbReference type="GO" id="GO:0004450">
    <property type="term" value="F:isocitrate dehydrogenase (NADP+) activity"/>
    <property type="evidence" value="ECO:0007669"/>
    <property type="project" value="UniProtKB-UniRule"/>
</dbReference>
<evidence type="ECO:0000256" key="17">
    <source>
        <dbReference type="RuleBase" id="RU004446"/>
    </source>
</evidence>
<comment type="cofactor">
    <cofactor evidence="1">
        <name>Mn(2+)</name>
        <dbReference type="ChEBI" id="CHEBI:29035"/>
    </cofactor>
</comment>
<keyword evidence="7 14" id="KW-0460">Magnesium</keyword>
<feature type="binding site" evidence="13">
    <location>
        <position position="398"/>
    </location>
    <ligand>
        <name>NADP(+)</name>
        <dbReference type="ChEBI" id="CHEBI:58349"/>
    </ligand>
</feature>
<feature type="site" description="Critical for catalysis" evidence="15">
    <location>
        <position position="235"/>
    </location>
</feature>
<comment type="similarity">
    <text evidence="2">Belongs to the isocitrate and isopropylmalate dehydrogenases family.</text>
</comment>
<keyword evidence="5 17" id="KW-0816">Tricarboxylic acid cycle</keyword>
<evidence type="ECO:0000256" key="1">
    <source>
        <dbReference type="ARBA" id="ARBA00001936"/>
    </source>
</evidence>
<feature type="binding site" evidence="13">
    <location>
        <position position="112"/>
    </location>
    <ligand>
        <name>NADP(+)</name>
        <dbReference type="ChEBI" id="CHEBI:58349"/>
    </ligand>
</feature>
<keyword evidence="8 13" id="KW-0521">NADP</keyword>
<feature type="modified residue" description="N6-succinyllysine" evidence="16">
    <location>
        <position position="108"/>
    </location>
</feature>
<gene>
    <name evidence="19" type="primary">icd</name>
    <name evidence="19" type="ORF">HY618_00350</name>
</gene>
<organism evidence="19 20">
    <name type="scientific">Tectimicrobiota bacterium</name>
    <dbReference type="NCBI Taxonomy" id="2528274"/>
    <lineage>
        <taxon>Bacteria</taxon>
        <taxon>Pseudomonadati</taxon>
        <taxon>Nitrospinota/Tectimicrobiota group</taxon>
        <taxon>Candidatus Tectimicrobiota</taxon>
    </lineage>
</organism>
<dbReference type="NCBIfam" id="NF005425">
    <property type="entry name" value="PRK07006.1"/>
    <property type="match status" value="1"/>
</dbReference>
<sequence>MATKVKAKPKVKKLLEPPKEGTRITFKGGKLQMPDDPIVCYVRGDGIGLDITPVMMEVVDGAVKKAYGGKRKIAWYRIYAGDDAKEKYGELMPQETLDAVTRYYFAIKGPLTTPIGGGFRSLNVAFRQLLDLYACVRPVRWFPGVPSPVKHPDWVNMCIFRENTEDVYAGIEWALNTKEVKKVINFLNKEMKCNIRQDSGIGIKPISVFCSRRIVKKAIEYAIQNKRKYFCLVHKGNIQKYTEGAFKDWGYEFLKKNYRKHIVTEEELGSKQYNGKLPEGKVLVSDRIADNIFQQVLTRQKEYEVLACTNLNGDYLSDAIAAQVGGLGIAPGANIGDKVHFFEPTHGTAPKYAGKDMVNPSSLILSAVMMLGYMGWTEAASLITKGMEETFRQKTVTYDFERQMEGARKVACSEFGRAIIRNI</sequence>
<evidence type="ECO:0000259" key="18">
    <source>
        <dbReference type="SMART" id="SM01329"/>
    </source>
</evidence>
<feature type="binding site" evidence="12">
    <location>
        <position position="161"/>
    </location>
    <ligand>
        <name>D-threo-isocitrate</name>
        <dbReference type="ChEBI" id="CHEBI:15562"/>
    </ligand>
</feature>
<feature type="binding site" evidence="12">
    <location>
        <position position="121"/>
    </location>
    <ligand>
        <name>D-threo-isocitrate</name>
        <dbReference type="ChEBI" id="CHEBI:15562"/>
    </ligand>
</feature>
<feature type="site" description="Critical for catalysis" evidence="15">
    <location>
        <position position="168"/>
    </location>
</feature>
<feature type="binding site" evidence="13">
    <location>
        <position position="359"/>
    </location>
    <ligand>
        <name>NADP(+)</name>
        <dbReference type="ChEBI" id="CHEBI:58349"/>
    </ligand>
</feature>
<evidence type="ECO:0000256" key="7">
    <source>
        <dbReference type="ARBA" id="ARBA00022842"/>
    </source>
</evidence>
<evidence type="ECO:0000256" key="11">
    <source>
        <dbReference type="ARBA" id="ARBA00023554"/>
    </source>
</evidence>
<dbReference type="GO" id="GO:0006099">
    <property type="term" value="P:tricarboxylic acid cycle"/>
    <property type="evidence" value="ECO:0007669"/>
    <property type="project" value="UniProtKB-UniRule"/>
</dbReference>
<evidence type="ECO:0000256" key="6">
    <source>
        <dbReference type="ARBA" id="ARBA00022723"/>
    </source>
</evidence>
<evidence type="ECO:0000256" key="13">
    <source>
        <dbReference type="PIRSR" id="PIRSR604439-2"/>
    </source>
</evidence>
<evidence type="ECO:0000313" key="20">
    <source>
        <dbReference type="Proteomes" id="UP000752292"/>
    </source>
</evidence>
<protein>
    <recommendedName>
        <fullName evidence="17">Isocitrate dehydrogenase [NADP]</fullName>
        <ecNumber evidence="17">1.1.1.42</ecNumber>
    </recommendedName>
</protein>
<dbReference type="SMART" id="SM01329">
    <property type="entry name" value="Iso_dh"/>
    <property type="match status" value="1"/>
</dbReference>
<dbReference type="InterPro" id="IPR019818">
    <property type="entry name" value="IsoCit/isopropylmalate_DH_CS"/>
</dbReference>
<comment type="catalytic activity">
    <reaction evidence="11">
        <text>D-threo-isocitrate + NADP(+) = 2-oxoglutarate + CO2 + NADPH</text>
        <dbReference type="Rhea" id="RHEA:19629"/>
        <dbReference type="ChEBI" id="CHEBI:15562"/>
        <dbReference type="ChEBI" id="CHEBI:16526"/>
        <dbReference type="ChEBI" id="CHEBI:16810"/>
        <dbReference type="ChEBI" id="CHEBI:57783"/>
        <dbReference type="ChEBI" id="CHEBI:58349"/>
        <dbReference type="EC" id="1.1.1.42"/>
    </reaction>
</comment>
<feature type="binding site" evidence="12">
    <location>
        <position position="137"/>
    </location>
    <ligand>
        <name>D-threo-isocitrate</name>
        <dbReference type="ChEBI" id="CHEBI:15562"/>
    </ligand>
</feature>
<dbReference type="PANTHER" id="PTHR43504:SF1">
    <property type="entry name" value="ISOCITRATE DEHYDROGENASE [NADP]"/>
    <property type="match status" value="1"/>
</dbReference>
<feature type="binding site" evidence="14">
    <location>
        <position position="314"/>
    </location>
    <ligand>
        <name>Mg(2+)</name>
        <dbReference type="ChEBI" id="CHEBI:18420"/>
    </ligand>
</feature>
<keyword evidence="4 17" id="KW-0329">Glyoxylate bypass</keyword>
<comment type="subunit">
    <text evidence="3">Homodimer.</text>
</comment>
<dbReference type="PANTHER" id="PTHR43504">
    <property type="entry name" value="ISOCITRATE DEHYDROGENASE [NADP]"/>
    <property type="match status" value="1"/>
</dbReference>
<evidence type="ECO:0000313" key="19">
    <source>
        <dbReference type="EMBL" id="MBI4250883.1"/>
    </source>
</evidence>
<evidence type="ECO:0000256" key="4">
    <source>
        <dbReference type="ARBA" id="ARBA00022435"/>
    </source>
</evidence>
<dbReference type="GO" id="GO:0051287">
    <property type="term" value="F:NAD binding"/>
    <property type="evidence" value="ECO:0007669"/>
    <property type="project" value="InterPro"/>
</dbReference>
<evidence type="ECO:0000256" key="10">
    <source>
        <dbReference type="ARBA" id="ARBA00023211"/>
    </source>
</evidence>
<feature type="modified residue" description="N6-succinyllysine" evidence="16">
    <location>
        <position position="247"/>
    </location>
</feature>
<feature type="modified residue" description="Phosphoserine" evidence="16">
    <location>
        <position position="121"/>
    </location>
</feature>
<feature type="binding site" evidence="12">
    <location>
        <position position="127"/>
    </location>
    <ligand>
        <name>D-threo-isocitrate</name>
        <dbReference type="ChEBI" id="CHEBI:15562"/>
    </ligand>
</feature>
<dbReference type="GO" id="GO:0000287">
    <property type="term" value="F:magnesium ion binding"/>
    <property type="evidence" value="ECO:0007669"/>
    <property type="project" value="InterPro"/>
</dbReference>
<keyword evidence="9 19" id="KW-0560">Oxidoreductase</keyword>
<evidence type="ECO:0000256" key="14">
    <source>
        <dbReference type="PIRSR" id="PIRSR604439-3"/>
    </source>
</evidence>
<evidence type="ECO:0000256" key="3">
    <source>
        <dbReference type="ARBA" id="ARBA00011738"/>
    </source>
</evidence>
<comment type="caution">
    <text evidence="19">The sequence shown here is derived from an EMBL/GenBank/DDBJ whole genome shotgun (WGS) entry which is preliminary data.</text>
</comment>
<dbReference type="EC" id="1.1.1.42" evidence="17"/>
<comment type="cofactor">
    <cofactor evidence="14">
        <name>Mg(2+)</name>
        <dbReference type="ChEBI" id="CHEBI:18420"/>
    </cofactor>
    <cofactor evidence="14">
        <name>Mn(2+)</name>
        <dbReference type="ChEBI" id="CHEBI:29035"/>
    </cofactor>
    <text evidence="14">Binds 1 Mg(2+) or Mn(2+) ion per subunit.</text>
</comment>
<evidence type="ECO:0000256" key="12">
    <source>
        <dbReference type="PIRSR" id="PIRSR604439-1"/>
    </source>
</evidence>
<dbReference type="Pfam" id="PF00180">
    <property type="entry name" value="Iso_dh"/>
    <property type="match status" value="1"/>
</dbReference>
<accession>A0A933E8B3</accession>
<reference evidence="19" key="1">
    <citation type="submission" date="2020-07" db="EMBL/GenBank/DDBJ databases">
        <title>Huge and variable diversity of episymbiotic CPR bacteria and DPANN archaea in groundwater ecosystems.</title>
        <authorList>
            <person name="He C.Y."/>
            <person name="Keren R."/>
            <person name="Whittaker M."/>
            <person name="Farag I.F."/>
            <person name="Doudna J."/>
            <person name="Cate J.H.D."/>
            <person name="Banfield J.F."/>
        </authorList>
    </citation>
    <scope>NUCLEOTIDE SEQUENCE</scope>
    <source>
        <strain evidence="19">NC_groundwater_1370_Ag_S-0.2um_69_93</strain>
    </source>
</reference>
<evidence type="ECO:0000256" key="8">
    <source>
        <dbReference type="ARBA" id="ARBA00022857"/>
    </source>
</evidence>
<dbReference type="EMBL" id="JACQRX010000016">
    <property type="protein sequence ID" value="MBI4250883.1"/>
    <property type="molecule type" value="Genomic_DNA"/>
</dbReference>
<evidence type="ECO:0000256" key="5">
    <source>
        <dbReference type="ARBA" id="ARBA00022532"/>
    </source>
</evidence>
<keyword evidence="10 14" id="KW-0464">Manganese</keyword>
<feature type="domain" description="Isopropylmalate dehydrogenase-like" evidence="18">
    <location>
        <begin position="38"/>
        <end position="419"/>
    </location>
</feature>
<dbReference type="NCBIfam" id="NF005036">
    <property type="entry name" value="PRK06451.1"/>
    <property type="match status" value="1"/>
</dbReference>
<proteinExistence type="inferred from homology"/>
<dbReference type="SUPFAM" id="SSF53659">
    <property type="entry name" value="Isocitrate/Isopropylmalate dehydrogenase-like"/>
    <property type="match status" value="1"/>
</dbReference>
<dbReference type="NCBIfam" id="TIGR00183">
    <property type="entry name" value="prok_nadp_idh"/>
    <property type="match status" value="1"/>
</dbReference>
<dbReference type="Gene3D" id="3.40.718.10">
    <property type="entry name" value="Isopropylmalate Dehydrogenase"/>
    <property type="match status" value="1"/>
</dbReference>
<dbReference type="Proteomes" id="UP000752292">
    <property type="component" value="Unassembled WGS sequence"/>
</dbReference>